<protein>
    <submittedName>
        <fullName evidence="2">Uncharacterized protein</fullName>
    </submittedName>
</protein>
<keyword evidence="1" id="KW-1133">Transmembrane helix</keyword>
<evidence type="ECO:0000313" key="2">
    <source>
        <dbReference type="EMBL" id="MHO04900.1"/>
    </source>
</evidence>
<gene>
    <name evidence="2" type="ORF">D9F05_11005</name>
</gene>
<name>A0A3L0VY90_ECOLX</name>
<dbReference type="AlphaFoldDB" id="A0A3L0VY90"/>
<proteinExistence type="predicted"/>
<reference evidence="2" key="1">
    <citation type="submission" date="2018-10" db="EMBL/GenBank/DDBJ databases">
        <authorList>
            <consortium name="NARMS: The National Antimicrobial Resistance Monitoring System"/>
        </authorList>
    </citation>
    <scope>NUCLEOTIDE SEQUENCE [LARGE SCALE GENOMIC DNA]</scope>
    <source>
        <strain evidence="2">CVM N17EC0388</strain>
    </source>
</reference>
<organism evidence="2">
    <name type="scientific">Escherichia coli</name>
    <dbReference type="NCBI Taxonomy" id="562"/>
    <lineage>
        <taxon>Bacteria</taxon>
        <taxon>Pseudomonadati</taxon>
        <taxon>Pseudomonadota</taxon>
        <taxon>Gammaproteobacteria</taxon>
        <taxon>Enterobacterales</taxon>
        <taxon>Enterobacteriaceae</taxon>
        <taxon>Escherichia</taxon>
    </lineage>
</organism>
<sequence length="138" mass="16098">MCPHWLYERLPACYLLTAVGMIMLTDSPLLWLAGALLFVAGAASWMMRSSYRRTDLVIFPTKRWFQPEWLYEAQPFIWLALGLLLSHLPDAMALVALLPCAWACRCLWVRSHYRHHAAGLASHLRRDPARRRRVRLLR</sequence>
<comment type="caution">
    <text evidence="2">The sequence shown here is derived from an EMBL/GenBank/DDBJ whole genome shotgun (WGS) entry which is preliminary data.</text>
</comment>
<feature type="transmembrane region" description="Helical" evidence="1">
    <location>
        <begin position="29"/>
        <end position="48"/>
    </location>
</feature>
<accession>A0A3L0VY90</accession>
<evidence type="ECO:0000256" key="1">
    <source>
        <dbReference type="SAM" id="Phobius"/>
    </source>
</evidence>
<keyword evidence="1" id="KW-0472">Membrane</keyword>
<dbReference type="EMBL" id="RNRV01000016">
    <property type="protein sequence ID" value="MHO04900.1"/>
    <property type="molecule type" value="Genomic_DNA"/>
</dbReference>
<keyword evidence="1" id="KW-0812">Transmembrane</keyword>